<evidence type="ECO:0000313" key="1">
    <source>
        <dbReference type="EMBL" id="KIJ97430.1"/>
    </source>
</evidence>
<dbReference type="EMBL" id="KN838693">
    <property type="protein sequence ID" value="KIJ97430.1"/>
    <property type="molecule type" value="Genomic_DNA"/>
</dbReference>
<sequence length="59" mass="6938">VTISTPLSQQPFHIDVRLPLTRRPTDDFPWVPIVLSRAARLPTPFLPFCRILIVMQWRQ</sequence>
<feature type="non-terminal residue" evidence="1">
    <location>
        <position position="1"/>
    </location>
</feature>
<organism evidence="1 2">
    <name type="scientific">Laccaria amethystina LaAM-08-1</name>
    <dbReference type="NCBI Taxonomy" id="1095629"/>
    <lineage>
        <taxon>Eukaryota</taxon>
        <taxon>Fungi</taxon>
        <taxon>Dikarya</taxon>
        <taxon>Basidiomycota</taxon>
        <taxon>Agaricomycotina</taxon>
        <taxon>Agaricomycetes</taxon>
        <taxon>Agaricomycetidae</taxon>
        <taxon>Agaricales</taxon>
        <taxon>Agaricineae</taxon>
        <taxon>Hydnangiaceae</taxon>
        <taxon>Laccaria</taxon>
    </lineage>
</organism>
<dbReference type="Proteomes" id="UP000054477">
    <property type="component" value="Unassembled WGS sequence"/>
</dbReference>
<reference evidence="1 2" key="1">
    <citation type="submission" date="2014-04" db="EMBL/GenBank/DDBJ databases">
        <authorList>
            <consortium name="DOE Joint Genome Institute"/>
            <person name="Kuo A."/>
            <person name="Kohler A."/>
            <person name="Nagy L.G."/>
            <person name="Floudas D."/>
            <person name="Copeland A."/>
            <person name="Barry K.W."/>
            <person name="Cichocki N."/>
            <person name="Veneault-Fourrey C."/>
            <person name="LaButti K."/>
            <person name="Lindquist E.A."/>
            <person name="Lipzen A."/>
            <person name="Lundell T."/>
            <person name="Morin E."/>
            <person name="Murat C."/>
            <person name="Sun H."/>
            <person name="Tunlid A."/>
            <person name="Henrissat B."/>
            <person name="Grigoriev I.V."/>
            <person name="Hibbett D.S."/>
            <person name="Martin F."/>
            <person name="Nordberg H.P."/>
            <person name="Cantor M.N."/>
            <person name="Hua S.X."/>
        </authorList>
    </citation>
    <scope>NUCLEOTIDE SEQUENCE [LARGE SCALE GENOMIC DNA]</scope>
    <source>
        <strain evidence="1 2">LaAM-08-1</strain>
    </source>
</reference>
<evidence type="ECO:0000313" key="2">
    <source>
        <dbReference type="Proteomes" id="UP000054477"/>
    </source>
</evidence>
<keyword evidence="2" id="KW-1185">Reference proteome</keyword>
<dbReference type="HOGENOM" id="CLU_2967269_0_0_1"/>
<accession>A0A0C9WXG0</accession>
<dbReference type="AlphaFoldDB" id="A0A0C9WXG0"/>
<proteinExistence type="predicted"/>
<gene>
    <name evidence="1" type="ORF">K443DRAFT_105709</name>
</gene>
<name>A0A0C9WXG0_9AGAR</name>
<protein>
    <submittedName>
        <fullName evidence="1">Uncharacterized protein</fullName>
    </submittedName>
</protein>
<dbReference type="OrthoDB" id="10480469at2759"/>
<reference evidence="2" key="2">
    <citation type="submission" date="2015-01" db="EMBL/GenBank/DDBJ databases">
        <title>Evolutionary Origins and Diversification of the Mycorrhizal Mutualists.</title>
        <authorList>
            <consortium name="DOE Joint Genome Institute"/>
            <consortium name="Mycorrhizal Genomics Consortium"/>
            <person name="Kohler A."/>
            <person name="Kuo A."/>
            <person name="Nagy L.G."/>
            <person name="Floudas D."/>
            <person name="Copeland A."/>
            <person name="Barry K.W."/>
            <person name="Cichocki N."/>
            <person name="Veneault-Fourrey C."/>
            <person name="LaButti K."/>
            <person name="Lindquist E.A."/>
            <person name="Lipzen A."/>
            <person name="Lundell T."/>
            <person name="Morin E."/>
            <person name="Murat C."/>
            <person name="Riley R."/>
            <person name="Ohm R."/>
            <person name="Sun H."/>
            <person name="Tunlid A."/>
            <person name="Henrissat B."/>
            <person name="Grigoriev I.V."/>
            <person name="Hibbett D.S."/>
            <person name="Martin F."/>
        </authorList>
    </citation>
    <scope>NUCLEOTIDE SEQUENCE [LARGE SCALE GENOMIC DNA]</scope>
    <source>
        <strain evidence="2">LaAM-08-1</strain>
    </source>
</reference>